<evidence type="ECO:0000256" key="7">
    <source>
        <dbReference type="SAM" id="SignalP"/>
    </source>
</evidence>
<organism evidence="9 10">
    <name type="scientific">Sediminibacterium roseum</name>
    <dbReference type="NCBI Taxonomy" id="1978412"/>
    <lineage>
        <taxon>Bacteria</taxon>
        <taxon>Pseudomonadati</taxon>
        <taxon>Bacteroidota</taxon>
        <taxon>Chitinophagia</taxon>
        <taxon>Chitinophagales</taxon>
        <taxon>Chitinophagaceae</taxon>
        <taxon>Sediminibacterium</taxon>
    </lineage>
</organism>
<evidence type="ECO:0000259" key="8">
    <source>
        <dbReference type="SMART" id="SM00813"/>
    </source>
</evidence>
<protein>
    <recommendedName>
        <fullName evidence="3">non-reducing end alpha-L-arabinofuranosidase</fullName>
        <ecNumber evidence="3">3.2.1.55</ecNumber>
    </recommendedName>
</protein>
<evidence type="ECO:0000256" key="3">
    <source>
        <dbReference type="ARBA" id="ARBA00012670"/>
    </source>
</evidence>
<dbReference type="InterPro" id="IPR013780">
    <property type="entry name" value="Glyco_hydro_b"/>
</dbReference>
<dbReference type="EMBL" id="JAACJS010000015">
    <property type="protein sequence ID" value="NCI51048.1"/>
    <property type="molecule type" value="Genomic_DNA"/>
</dbReference>
<keyword evidence="5" id="KW-0378">Hydrolase</keyword>
<dbReference type="PANTHER" id="PTHR31776">
    <property type="entry name" value="ALPHA-L-ARABINOFURANOSIDASE 1"/>
    <property type="match status" value="1"/>
</dbReference>
<dbReference type="SUPFAM" id="SSF51445">
    <property type="entry name" value="(Trans)glycosidases"/>
    <property type="match status" value="1"/>
</dbReference>
<evidence type="ECO:0000313" key="10">
    <source>
        <dbReference type="Proteomes" id="UP000753802"/>
    </source>
</evidence>
<dbReference type="SMART" id="SM00813">
    <property type="entry name" value="Alpha-L-AF_C"/>
    <property type="match status" value="1"/>
</dbReference>
<dbReference type="InterPro" id="IPR003305">
    <property type="entry name" value="CenC_carb-bd"/>
</dbReference>
<dbReference type="Pfam" id="PF06964">
    <property type="entry name" value="Alpha-L-AF_C"/>
    <property type="match status" value="1"/>
</dbReference>
<feature type="signal peptide" evidence="7">
    <location>
        <begin position="1"/>
        <end position="22"/>
    </location>
</feature>
<evidence type="ECO:0000256" key="6">
    <source>
        <dbReference type="ARBA" id="ARBA00023180"/>
    </source>
</evidence>
<dbReference type="InterPro" id="IPR055235">
    <property type="entry name" value="ASD1_cat"/>
</dbReference>
<dbReference type="Gene3D" id="2.60.40.1180">
    <property type="entry name" value="Golgi alpha-mannosidase II"/>
    <property type="match status" value="1"/>
</dbReference>
<dbReference type="Pfam" id="PF22848">
    <property type="entry name" value="ASD1_dom"/>
    <property type="match status" value="1"/>
</dbReference>
<dbReference type="Gene3D" id="2.60.120.260">
    <property type="entry name" value="Galactose-binding domain-like"/>
    <property type="match status" value="1"/>
</dbReference>
<feature type="domain" description="Alpha-L-arabinofuranosidase C-terminal" evidence="8">
    <location>
        <begin position="461"/>
        <end position="649"/>
    </location>
</feature>
<comment type="catalytic activity">
    <reaction evidence="1">
        <text>Hydrolysis of terminal non-reducing alpha-L-arabinofuranoside residues in alpha-L-arabinosides.</text>
        <dbReference type="EC" id="3.2.1.55"/>
    </reaction>
</comment>
<gene>
    <name evidence="9" type="ORF">GWC95_14025</name>
</gene>
<dbReference type="RefSeq" id="WP_161819348.1">
    <property type="nucleotide sequence ID" value="NZ_JAACJS010000015.1"/>
</dbReference>
<accession>A0ABW9ZV51</accession>
<dbReference type="Pfam" id="PF02018">
    <property type="entry name" value="CBM_4_9"/>
    <property type="match status" value="1"/>
</dbReference>
<dbReference type="SUPFAM" id="SSF51011">
    <property type="entry name" value="Glycosyl hydrolase domain"/>
    <property type="match status" value="1"/>
</dbReference>
<dbReference type="Gene3D" id="3.20.20.80">
    <property type="entry name" value="Glycosidases"/>
    <property type="match status" value="1"/>
</dbReference>
<comment type="similarity">
    <text evidence="2">Belongs to the glycosyl hydrolase 51 family.</text>
</comment>
<dbReference type="InterPro" id="IPR010720">
    <property type="entry name" value="Alpha-L-AF_C"/>
</dbReference>
<comment type="caution">
    <text evidence="9">The sequence shown here is derived from an EMBL/GenBank/DDBJ whole genome shotgun (WGS) entry which is preliminary data.</text>
</comment>
<dbReference type="SUPFAM" id="SSF49785">
    <property type="entry name" value="Galactose-binding domain-like"/>
    <property type="match status" value="1"/>
</dbReference>
<sequence>MEPNKRFFFSLLLLFTALYTPAQTTHTIQVQLNEPRATIRPTMWGVFFEDINLAADGGLYAELVKNRSFEFNVPLMGWKEQKKGSTGGSLLVINRGKEKENNPRFLRVKNAVTGNYGLSNEGFRGMGVEKNKYYDFSVIARSVKDAKIKMRIELVNAKGEVIGSTSVEPSGAAWKKYKAALLSNGTDQKAQLNIWFEGKGEVDLDMVSLFPRDTWKNRPGGLRADLVQLLADLKPGFVRFPGGCIVEGRDLANRYQWKKTVGNVEDRELIINRWNTEFANRSAPDYFQSFGLGFYEYFLLSEDIGATPLPILNCGMACQFNTSEVVPADQLDPYIQDALDLIEFANGPVSTKWGKLRAAMGHPSPFNLKMIGVGNEQWGPQYVERYTVFAKAIKQKYPSIQLVNSTGPYSDGELFNFLNDTLRKMNADILDEHYYKPPEWFLKNAARYDTYDRSGPKIFAGEYAAHSVGIPNGKTKNNWRSALAEAAFMTGLERNADIVNMASYAPLFAHVDGWQWSPDLIWFDNLQSYGTPNYYVQKMFSNNRGTTVVPIQMNNAVIAGQDSLYASACIDKPRNELIIKIANTFHQTKRISFVMNGSMDQNAKATMQVLRNDEMNAVNSFEQPTLIVPVNKDAEVKNKTLNTELPPYSFSVIRVKL</sequence>
<evidence type="ECO:0000313" key="9">
    <source>
        <dbReference type="EMBL" id="NCI51048.1"/>
    </source>
</evidence>
<dbReference type="InterPro" id="IPR051563">
    <property type="entry name" value="Glycosyl_Hydrolase_51"/>
</dbReference>
<dbReference type="EC" id="3.2.1.55" evidence="3"/>
<name>A0ABW9ZV51_9BACT</name>
<dbReference type="InterPro" id="IPR008979">
    <property type="entry name" value="Galactose-bd-like_sf"/>
</dbReference>
<proteinExistence type="inferred from homology"/>
<evidence type="ECO:0000256" key="5">
    <source>
        <dbReference type="ARBA" id="ARBA00022801"/>
    </source>
</evidence>
<reference evidence="9 10" key="1">
    <citation type="submission" date="2020-01" db="EMBL/GenBank/DDBJ databases">
        <title>Genome analysis.</title>
        <authorList>
            <person name="Wu S."/>
            <person name="Wang G."/>
        </authorList>
    </citation>
    <scope>NUCLEOTIDE SEQUENCE [LARGE SCALE GENOMIC DNA]</scope>
    <source>
        <strain evidence="9 10">SYL130</strain>
    </source>
</reference>
<dbReference type="InterPro" id="IPR017853">
    <property type="entry name" value="GH"/>
</dbReference>
<evidence type="ECO:0000256" key="4">
    <source>
        <dbReference type="ARBA" id="ARBA00022729"/>
    </source>
</evidence>
<feature type="chain" id="PRO_5046796053" description="non-reducing end alpha-L-arabinofuranosidase" evidence="7">
    <location>
        <begin position="23"/>
        <end position="657"/>
    </location>
</feature>
<evidence type="ECO:0000256" key="2">
    <source>
        <dbReference type="ARBA" id="ARBA00007186"/>
    </source>
</evidence>
<dbReference type="Proteomes" id="UP000753802">
    <property type="component" value="Unassembled WGS sequence"/>
</dbReference>
<keyword evidence="10" id="KW-1185">Reference proteome</keyword>
<evidence type="ECO:0000256" key="1">
    <source>
        <dbReference type="ARBA" id="ARBA00001462"/>
    </source>
</evidence>
<dbReference type="PANTHER" id="PTHR31776:SF0">
    <property type="entry name" value="ALPHA-L-ARABINOFURANOSIDASE 1"/>
    <property type="match status" value="1"/>
</dbReference>
<keyword evidence="6" id="KW-0325">Glycoprotein</keyword>
<keyword evidence="4 7" id="KW-0732">Signal</keyword>